<dbReference type="RefSeq" id="WP_110028258.1">
    <property type="nucleotide sequence ID" value="NZ_QGTS01000033.1"/>
</dbReference>
<dbReference type="AlphaFoldDB" id="A0A317PGZ9"/>
<dbReference type="Proteomes" id="UP000246744">
    <property type="component" value="Unassembled WGS sequence"/>
</dbReference>
<dbReference type="EMBL" id="QGTS01000033">
    <property type="protein sequence ID" value="PWV99405.1"/>
    <property type="molecule type" value="Genomic_DNA"/>
</dbReference>
<comment type="caution">
    <text evidence="2">The sequence shown here is derived from an EMBL/GenBank/DDBJ whole genome shotgun (WGS) entry which is preliminary data.</text>
</comment>
<name>A0A317PGZ9_9ENTR</name>
<protein>
    <submittedName>
        <fullName evidence="2">Uncharacterized protein</fullName>
    </submittedName>
</protein>
<dbReference type="OrthoDB" id="5959501at2"/>
<proteinExistence type="predicted"/>
<keyword evidence="3" id="KW-1185">Reference proteome</keyword>
<gene>
    <name evidence="2" type="ORF">DES37_1333</name>
</gene>
<feature type="signal peptide" evidence="1">
    <location>
        <begin position="1"/>
        <end position="20"/>
    </location>
</feature>
<evidence type="ECO:0000313" key="2">
    <source>
        <dbReference type="EMBL" id="PWV99405.1"/>
    </source>
</evidence>
<organism evidence="2 3">
    <name type="scientific">Mangrovibacter plantisponsor</name>
    <dbReference type="NCBI Taxonomy" id="451513"/>
    <lineage>
        <taxon>Bacteria</taxon>
        <taxon>Pseudomonadati</taxon>
        <taxon>Pseudomonadota</taxon>
        <taxon>Gammaproteobacteria</taxon>
        <taxon>Enterobacterales</taxon>
        <taxon>Enterobacteriaceae</taxon>
        <taxon>Mangrovibacter</taxon>
    </lineage>
</organism>
<accession>A0A317PGZ9</accession>
<sequence length="140" mass="14981">MKKITLLVLCGLLTANVAWAKTCTPTDAEAADMAVDSLSSWSAVNQNRIKFGHCDDGDIAEGNSEAVARLLADHWDSVPELSTLISKTPALKTYVLKHIDSTLDTKDLDKIQAQATHSCPAKLKVLCGEIKDAAETAATE</sequence>
<reference evidence="2 3" key="1">
    <citation type="submission" date="2018-05" db="EMBL/GenBank/DDBJ databases">
        <title>Genomic Encyclopedia of Type Strains, Phase IV (KMG-IV): sequencing the most valuable type-strain genomes for metagenomic binning, comparative biology and taxonomic classification.</title>
        <authorList>
            <person name="Goeker M."/>
        </authorList>
    </citation>
    <scope>NUCLEOTIDE SEQUENCE [LARGE SCALE GENOMIC DNA]</scope>
    <source>
        <strain evidence="2 3">DSM 19579</strain>
    </source>
</reference>
<evidence type="ECO:0000313" key="3">
    <source>
        <dbReference type="Proteomes" id="UP000246744"/>
    </source>
</evidence>
<evidence type="ECO:0000256" key="1">
    <source>
        <dbReference type="SAM" id="SignalP"/>
    </source>
</evidence>
<feature type="chain" id="PRO_5016384760" evidence="1">
    <location>
        <begin position="21"/>
        <end position="140"/>
    </location>
</feature>
<keyword evidence="1" id="KW-0732">Signal</keyword>